<proteinExistence type="predicted"/>
<dbReference type="AlphaFoldDB" id="A0A1F7YLJ7"/>
<dbReference type="EMBL" id="MGGL01000004">
    <property type="protein sequence ID" value="OGM27395.1"/>
    <property type="molecule type" value="Genomic_DNA"/>
</dbReference>
<evidence type="ECO:0000313" key="2">
    <source>
        <dbReference type="Proteomes" id="UP000179221"/>
    </source>
</evidence>
<protein>
    <submittedName>
        <fullName evidence="1">Uncharacterized protein</fullName>
    </submittedName>
</protein>
<name>A0A1F7YLJ7_9BACT</name>
<reference evidence="1 2" key="1">
    <citation type="journal article" date="2016" name="Nat. Commun.">
        <title>Thousands of microbial genomes shed light on interconnected biogeochemical processes in an aquifer system.</title>
        <authorList>
            <person name="Anantharaman K."/>
            <person name="Brown C.T."/>
            <person name="Hug L.A."/>
            <person name="Sharon I."/>
            <person name="Castelle C.J."/>
            <person name="Probst A.J."/>
            <person name="Thomas B.C."/>
            <person name="Singh A."/>
            <person name="Wilkins M.J."/>
            <person name="Karaoz U."/>
            <person name="Brodie E.L."/>
            <person name="Williams K.H."/>
            <person name="Hubbard S.S."/>
            <person name="Banfield J.F."/>
        </authorList>
    </citation>
    <scope>NUCLEOTIDE SEQUENCE [LARGE SCALE GENOMIC DNA]</scope>
</reference>
<sequence length="119" mass="13562">MEKLPPPESQISVSGHYETVNGITTFVREKVSKTIYQIRIRLKPLRVETHNETCPNMRGVNPFENQECLNKTGCTGICKRYYLLQGHINPDFIKGYFPNGNKRIPLPKSLAKATGQENK</sequence>
<accession>A0A1F7YLJ7</accession>
<organism evidence="1 2">
    <name type="scientific">Candidatus Woesebacteria bacterium RIFCSPHIGHO2_01_FULL_40_22</name>
    <dbReference type="NCBI Taxonomy" id="1802499"/>
    <lineage>
        <taxon>Bacteria</taxon>
        <taxon>Candidatus Woeseibacteriota</taxon>
    </lineage>
</organism>
<evidence type="ECO:0000313" key="1">
    <source>
        <dbReference type="EMBL" id="OGM27395.1"/>
    </source>
</evidence>
<comment type="caution">
    <text evidence="1">The sequence shown here is derived from an EMBL/GenBank/DDBJ whole genome shotgun (WGS) entry which is preliminary data.</text>
</comment>
<dbReference type="Proteomes" id="UP000179221">
    <property type="component" value="Unassembled WGS sequence"/>
</dbReference>
<gene>
    <name evidence="1" type="ORF">A2628_01160</name>
</gene>